<feature type="compositionally biased region" description="Basic and acidic residues" evidence="1">
    <location>
        <begin position="320"/>
        <end position="336"/>
    </location>
</feature>
<dbReference type="EMBL" id="KI965562">
    <property type="protein sequence ID" value="EUD64038.1"/>
    <property type="molecule type" value="Genomic_DNA"/>
</dbReference>
<keyword evidence="3" id="KW-1185">Reference proteome</keyword>
<name>W6ZXM9_9APIC</name>
<dbReference type="RefSeq" id="XP_008819375.1">
    <property type="nucleotide sequence ID" value="XM_008821153.1"/>
</dbReference>
<evidence type="ECO:0000313" key="2">
    <source>
        <dbReference type="EMBL" id="EUD64038.1"/>
    </source>
</evidence>
<accession>W6ZXM9</accession>
<dbReference type="Proteomes" id="UP000030640">
    <property type="component" value="Unassembled WGS sequence"/>
</dbReference>
<gene>
    <name evidence="2" type="ORF">C922_05582</name>
</gene>
<feature type="region of interest" description="Disordered" evidence="1">
    <location>
        <begin position="298"/>
        <end position="336"/>
    </location>
</feature>
<sequence length="336" mass="36952">MGGGKNPWQVSIDHEGSQEFTGPIANKAEDCGGFNSRPFCLGKFTPSSGAVGGFLGKWAAGVERENLSRNWHRVSSADHPVVKEILGATSDQYEWKQLLMCIVSRALRLNHLEADTATGKVEIWRRRNWQVALNKGINSPWNSQAAGQGTLIALTCLIRALLGQHPQGPELSQDTQNLCEGIWSLVKINPRSKRPGEGREKVKSLGRFLDVLREGGDKGGIPYGSLGLLLSIYYGMNKCCKRQAPFDLTGLVDNGNLDLGEMGACTIDRNLLSCSGNSSRPEDTRLIIWKPGSRVLFRRAPPDVDSPPNPRLTTQDSEEDVARLRAETAKRNEEYV</sequence>
<proteinExistence type="predicted"/>
<reference evidence="2 3" key="1">
    <citation type="submission" date="2013-02" db="EMBL/GenBank/DDBJ databases">
        <title>The Genome Sequence of Plasmodium inui San Antonio 1.</title>
        <authorList>
            <consortium name="The Broad Institute Genome Sequencing Platform"/>
            <consortium name="The Broad Institute Genome Sequencing Center for Infectious Disease"/>
            <person name="Neafsey D."/>
            <person name="Cheeseman I."/>
            <person name="Volkman S."/>
            <person name="Adams J."/>
            <person name="Walker B."/>
            <person name="Young S.K."/>
            <person name="Zeng Q."/>
            <person name="Gargeya S."/>
            <person name="Fitzgerald M."/>
            <person name="Haas B."/>
            <person name="Abouelleil A."/>
            <person name="Alvarado L."/>
            <person name="Arachchi H.M."/>
            <person name="Berlin A.M."/>
            <person name="Chapman S.B."/>
            <person name="Dewar J."/>
            <person name="Goldberg J."/>
            <person name="Griggs A."/>
            <person name="Gujja S."/>
            <person name="Hansen M."/>
            <person name="Howarth C."/>
            <person name="Imamovic A."/>
            <person name="Larimer J."/>
            <person name="McCowan C."/>
            <person name="Murphy C."/>
            <person name="Neiman D."/>
            <person name="Pearson M."/>
            <person name="Priest M."/>
            <person name="Roberts A."/>
            <person name="Saif S."/>
            <person name="Shea T."/>
            <person name="Sisk P."/>
            <person name="Sykes S."/>
            <person name="Wortman J."/>
            <person name="Nusbaum C."/>
            <person name="Birren B."/>
        </authorList>
    </citation>
    <scope>NUCLEOTIDE SEQUENCE [LARGE SCALE GENOMIC DNA]</scope>
    <source>
        <strain evidence="2 3">San Antonio 1</strain>
    </source>
</reference>
<dbReference type="GeneID" id="20040856"/>
<evidence type="ECO:0000256" key="1">
    <source>
        <dbReference type="SAM" id="MobiDB-lite"/>
    </source>
</evidence>
<organism evidence="2 3">
    <name type="scientific">Plasmodium inui San Antonio 1</name>
    <dbReference type="NCBI Taxonomy" id="1237626"/>
    <lineage>
        <taxon>Eukaryota</taxon>
        <taxon>Sar</taxon>
        <taxon>Alveolata</taxon>
        <taxon>Apicomplexa</taxon>
        <taxon>Aconoidasida</taxon>
        <taxon>Haemosporida</taxon>
        <taxon>Plasmodiidae</taxon>
        <taxon>Plasmodium</taxon>
        <taxon>Plasmodium (Plasmodium)</taxon>
    </lineage>
</organism>
<dbReference type="VEuPathDB" id="PlasmoDB:C922_05582"/>
<evidence type="ECO:0000313" key="3">
    <source>
        <dbReference type="Proteomes" id="UP000030640"/>
    </source>
</evidence>
<dbReference type="AlphaFoldDB" id="W6ZXM9"/>
<protein>
    <submittedName>
        <fullName evidence="2">Uncharacterized protein</fullName>
    </submittedName>
</protein>